<organism evidence="14">
    <name type="scientific">Haematobia irritans</name>
    <name type="common">Horn fly</name>
    <name type="synonym">Conops irritans</name>
    <dbReference type="NCBI Taxonomy" id="7368"/>
    <lineage>
        <taxon>Eukaryota</taxon>
        <taxon>Metazoa</taxon>
        <taxon>Ecdysozoa</taxon>
        <taxon>Arthropoda</taxon>
        <taxon>Hexapoda</taxon>
        <taxon>Insecta</taxon>
        <taxon>Pterygota</taxon>
        <taxon>Neoptera</taxon>
        <taxon>Endopterygota</taxon>
        <taxon>Diptera</taxon>
        <taxon>Brachycera</taxon>
        <taxon>Muscomorpha</taxon>
        <taxon>Muscoidea</taxon>
        <taxon>Muscidae</taxon>
        <taxon>Haematobia</taxon>
    </lineage>
</organism>
<evidence type="ECO:0000259" key="12">
    <source>
        <dbReference type="Pfam" id="PF03281"/>
    </source>
</evidence>
<dbReference type="InterPro" id="IPR046903">
    <property type="entry name" value="Mab-21-like_nuc_Trfase"/>
</dbReference>
<dbReference type="Gene3D" id="1.10.1410.40">
    <property type="match status" value="1"/>
</dbReference>
<evidence type="ECO:0000256" key="10">
    <source>
        <dbReference type="ARBA" id="ARBA00023134"/>
    </source>
</evidence>
<evidence type="ECO:0000256" key="9">
    <source>
        <dbReference type="ARBA" id="ARBA00022842"/>
    </source>
</evidence>
<dbReference type="GO" id="GO:0046872">
    <property type="term" value="F:metal ion binding"/>
    <property type="evidence" value="ECO:0007669"/>
    <property type="project" value="UniProtKB-KW"/>
</dbReference>
<dbReference type="GO" id="GO:0005524">
    <property type="term" value="F:ATP binding"/>
    <property type="evidence" value="ECO:0007669"/>
    <property type="project" value="UniProtKB-KW"/>
</dbReference>
<dbReference type="GO" id="GO:0005525">
    <property type="term" value="F:GTP binding"/>
    <property type="evidence" value="ECO:0007669"/>
    <property type="project" value="UniProtKB-KW"/>
</dbReference>
<dbReference type="Pfam" id="PF03281">
    <property type="entry name" value="Mab-21"/>
    <property type="match status" value="1"/>
</dbReference>
<evidence type="ECO:0000256" key="6">
    <source>
        <dbReference type="ARBA" id="ARBA00022723"/>
    </source>
</evidence>
<feature type="domain" description="Mab-21-like HhH/H2TH-like" evidence="13">
    <location>
        <begin position="239"/>
        <end position="329"/>
    </location>
</feature>
<evidence type="ECO:0000256" key="4">
    <source>
        <dbReference type="ARBA" id="ARBA00022679"/>
    </source>
</evidence>
<keyword evidence="9" id="KW-0460">Magnesium</keyword>
<dbReference type="InterPro" id="IPR046906">
    <property type="entry name" value="Mab-21_HhH/H2TH-like"/>
</dbReference>
<comment type="cofactor">
    <cofactor evidence="2">
        <name>Mg(2+)</name>
        <dbReference type="ChEBI" id="CHEBI:18420"/>
    </cofactor>
</comment>
<evidence type="ECO:0000256" key="7">
    <source>
        <dbReference type="ARBA" id="ARBA00022741"/>
    </source>
</evidence>
<evidence type="ECO:0000256" key="8">
    <source>
        <dbReference type="ARBA" id="ARBA00022840"/>
    </source>
</evidence>
<dbReference type="SMART" id="SM01265">
    <property type="entry name" value="Mab-21"/>
    <property type="match status" value="1"/>
</dbReference>
<evidence type="ECO:0000259" key="13">
    <source>
        <dbReference type="Pfam" id="PF20266"/>
    </source>
</evidence>
<comment type="similarity">
    <text evidence="3">Belongs to the mab-21 family.</text>
</comment>
<sequence>MNTFENHLKRIDNNISISYADRQPYMEIFETVKSRLIAEMKFEDALFRELSGGTDLFGSYSNGVKLQKPDEFDVFIVLKFPENLLKISLDTNQPGYLIIQADRERFQNLQKLVGAESLRTLSSMFDTTLRLKENVFVKWLKDVIERAVERLQNNLIGYNISYQGRAVAQNLYVKRNEKRISFDFVPAILCDNITGVKESTSGNFYAIVKREFHTATEFSFLLGNPRAEHNLLWDKNNLKIVCRLIKALRDHYDMKRMKSYFITAIFLLEVELHPQNVYWQKSVDELFFHMLQRLCDYLNKRCLPYYWNRDLNLLSTLKPHEISQYSRDFQTAYAELWKYRQCNVPFETVATFFKSPK</sequence>
<dbReference type="PANTHER" id="PTHR10656">
    <property type="entry name" value="CELL FATE DETERMINING PROTEIN MAB21-RELATED"/>
    <property type="match status" value="1"/>
</dbReference>
<keyword evidence="7" id="KW-0547">Nucleotide-binding</keyword>
<evidence type="ECO:0000256" key="1">
    <source>
        <dbReference type="ARBA" id="ARBA00001936"/>
    </source>
</evidence>
<dbReference type="InterPro" id="IPR024810">
    <property type="entry name" value="MAB21L/cGLR"/>
</dbReference>
<evidence type="ECO:0000256" key="5">
    <source>
        <dbReference type="ARBA" id="ARBA00022695"/>
    </source>
</evidence>
<keyword evidence="8" id="KW-0067">ATP-binding</keyword>
<proteinExistence type="inferred from homology"/>
<dbReference type="EMBL" id="GFDG01003381">
    <property type="protein sequence ID" value="JAV15418.1"/>
    <property type="molecule type" value="Transcribed_RNA"/>
</dbReference>
<dbReference type="AlphaFoldDB" id="A0A1L8E9K6"/>
<keyword evidence="11" id="KW-0464">Manganese</keyword>
<dbReference type="GO" id="GO:0016779">
    <property type="term" value="F:nucleotidyltransferase activity"/>
    <property type="evidence" value="ECO:0007669"/>
    <property type="project" value="UniProtKB-KW"/>
</dbReference>
<evidence type="ECO:0000256" key="11">
    <source>
        <dbReference type="ARBA" id="ARBA00023211"/>
    </source>
</evidence>
<keyword evidence="6" id="KW-0479">Metal-binding</keyword>
<comment type="cofactor">
    <cofactor evidence="1">
        <name>Mn(2+)</name>
        <dbReference type="ChEBI" id="CHEBI:29035"/>
    </cofactor>
</comment>
<keyword evidence="5" id="KW-0548">Nucleotidyltransferase</keyword>
<dbReference type="Gene3D" id="3.30.460.90">
    <property type="match status" value="1"/>
</dbReference>
<protein>
    <submittedName>
        <fullName evidence="14">Uncharacterized protein</fullName>
    </submittedName>
</protein>
<keyword evidence="10" id="KW-0342">GTP-binding</keyword>
<evidence type="ECO:0000313" key="14">
    <source>
        <dbReference type="EMBL" id="JAV15418.1"/>
    </source>
</evidence>
<keyword evidence="4" id="KW-0808">Transferase</keyword>
<reference evidence="14" key="1">
    <citation type="submission" date="2017-01" db="EMBL/GenBank/DDBJ databases">
        <title>An insight into the sialome and mialome of the horn fly, Haematobia irritans.</title>
        <authorList>
            <person name="Breijo M."/>
            <person name="Boiani M."/>
            <person name="Ures X."/>
            <person name="Rocha S."/>
            <person name="Sequeira M."/>
            <person name="Ribeiro J.M."/>
        </authorList>
    </citation>
    <scope>NUCLEOTIDE SEQUENCE</scope>
</reference>
<dbReference type="Pfam" id="PF20266">
    <property type="entry name" value="Mab-21_C"/>
    <property type="match status" value="1"/>
</dbReference>
<feature type="domain" description="Mab-21-like nucleotidyltransferase" evidence="12">
    <location>
        <begin position="61"/>
        <end position="193"/>
    </location>
</feature>
<name>A0A1L8E9K6_HAEIR</name>
<evidence type="ECO:0000256" key="2">
    <source>
        <dbReference type="ARBA" id="ARBA00001946"/>
    </source>
</evidence>
<evidence type="ECO:0000256" key="3">
    <source>
        <dbReference type="ARBA" id="ARBA00008307"/>
    </source>
</evidence>
<accession>A0A1L8E9K6</accession>
<dbReference type="PANTHER" id="PTHR10656:SF42">
    <property type="entry name" value="CYCLIC GMP-AMP SYNTHASE-LIKE PROTEIN-RELATED"/>
    <property type="match status" value="1"/>
</dbReference>